<dbReference type="Pfam" id="PF12937">
    <property type="entry name" value="F-box-like"/>
    <property type="match status" value="1"/>
</dbReference>
<keyword evidence="3" id="KW-1185">Reference proteome</keyword>
<accession>A0AAD7U246</accession>
<reference evidence="2" key="1">
    <citation type="submission" date="2022-11" db="EMBL/GenBank/DDBJ databases">
        <title>Genome Sequence of Cubamyces cubensis.</title>
        <authorList>
            <person name="Buettner E."/>
        </authorList>
    </citation>
    <scope>NUCLEOTIDE SEQUENCE</scope>
    <source>
        <strain evidence="2">MPL-01</strain>
    </source>
</reference>
<dbReference type="AlphaFoldDB" id="A0AAD7U246"/>
<protein>
    <recommendedName>
        <fullName evidence="1">F-box domain-containing protein</fullName>
    </recommendedName>
</protein>
<gene>
    <name evidence="2" type="ORF">ONZ51_g1174</name>
</gene>
<evidence type="ECO:0000313" key="3">
    <source>
        <dbReference type="Proteomes" id="UP001215151"/>
    </source>
</evidence>
<sequence length="503" mass="57077">MSLHCLPTELLIDVLMHLRREADRPWLASVALVCRAFKPVIEAILYREAAIDTYQGLRRFCISVVDEPSRGIAVRKLTLNLNISRGPSVDLEPYFEPALRLLINLTSLKIIADDPTILSLLIDAPFRLRTLHVLCSYYPLCFEDAIASHPTLEQLNLRFEEGCAALPPQKSRQGILPNLCTLSTYSEDFLALYGRYTCSNLTCLFLRYVAHQDTSSVFSLLGETLVSVRVSRYIEDECTQSCIWPTSILQNSRLPRLKRLEVHDIPDRTIDVGYLMPSLDAIMVSDFRDAYPDIEKLIWDPGCGLYCQCELHMPPIDDHGDQTMLHKFAEILLNHFPSMKSIFVAHAPPRDHQDCWLEGDVFERAPDGTAQQPEVGVLYDEDEWEKVRFSVEHTARIPATFCWLLLFEHYLRRNMTIRFGPHFPSGNRRGQVQLFIENNVDRDNDFYTSAVSKVSGNHVIVRVDFHPSPSDPQHHMTGDVFIVSPTAPIGLAAAVIVALSSTL</sequence>
<dbReference type="InterPro" id="IPR001810">
    <property type="entry name" value="F-box_dom"/>
</dbReference>
<feature type="domain" description="F-box" evidence="1">
    <location>
        <begin position="1"/>
        <end position="49"/>
    </location>
</feature>
<evidence type="ECO:0000259" key="1">
    <source>
        <dbReference type="PROSITE" id="PS50181"/>
    </source>
</evidence>
<dbReference type="EMBL" id="JAPEVG010000015">
    <property type="protein sequence ID" value="KAJ8496373.1"/>
    <property type="molecule type" value="Genomic_DNA"/>
</dbReference>
<organism evidence="2 3">
    <name type="scientific">Trametes cubensis</name>
    <dbReference type="NCBI Taxonomy" id="1111947"/>
    <lineage>
        <taxon>Eukaryota</taxon>
        <taxon>Fungi</taxon>
        <taxon>Dikarya</taxon>
        <taxon>Basidiomycota</taxon>
        <taxon>Agaricomycotina</taxon>
        <taxon>Agaricomycetes</taxon>
        <taxon>Polyporales</taxon>
        <taxon>Polyporaceae</taxon>
        <taxon>Trametes</taxon>
    </lineage>
</organism>
<proteinExistence type="predicted"/>
<comment type="caution">
    <text evidence="2">The sequence shown here is derived from an EMBL/GenBank/DDBJ whole genome shotgun (WGS) entry which is preliminary data.</text>
</comment>
<evidence type="ECO:0000313" key="2">
    <source>
        <dbReference type="EMBL" id="KAJ8496373.1"/>
    </source>
</evidence>
<dbReference type="Proteomes" id="UP001215151">
    <property type="component" value="Unassembled WGS sequence"/>
</dbReference>
<dbReference type="PROSITE" id="PS50181">
    <property type="entry name" value="FBOX"/>
    <property type="match status" value="1"/>
</dbReference>
<name>A0AAD7U246_9APHY</name>